<name>A0A1M4S253_9ACTO</name>
<gene>
    <name evidence="1" type="ORF">ACGLYG10_2574</name>
</gene>
<dbReference type="STRING" id="1892869.ACGLYG10_2574"/>
<reference evidence="2" key="1">
    <citation type="submission" date="2016-09" db="EMBL/GenBank/DDBJ databases">
        <authorList>
            <person name="Strepis N."/>
        </authorList>
    </citation>
    <scope>NUCLEOTIDE SEQUENCE [LARGE SCALE GENOMIC DNA]</scope>
</reference>
<accession>A0A1M4S253</accession>
<dbReference type="InterPro" id="IPR036689">
    <property type="entry name" value="ESAT-6-like_sf"/>
</dbReference>
<sequence>MATTTADLDTLETLYNTLKTDVDSAHSIHSDTDTALQNANWESPNAQSFRAAWDEFKPKLTAFEAVLADAATDVARNHNNIAAANGVTDAADLADVASYDG</sequence>
<evidence type="ECO:0000313" key="1">
    <source>
        <dbReference type="EMBL" id="SHE26324.1"/>
    </source>
</evidence>
<protein>
    <recommendedName>
        <fullName evidence="3">WXG100 family type VII secretion target</fullName>
    </recommendedName>
</protein>
<evidence type="ECO:0008006" key="3">
    <source>
        <dbReference type="Google" id="ProtNLM"/>
    </source>
</evidence>
<evidence type="ECO:0000313" key="2">
    <source>
        <dbReference type="Proteomes" id="UP000184291"/>
    </source>
</evidence>
<dbReference type="AlphaFoldDB" id="A0A1M4S253"/>
<dbReference type="Gene3D" id="1.10.287.1060">
    <property type="entry name" value="ESAT-6-like"/>
    <property type="match status" value="1"/>
</dbReference>
<dbReference type="OrthoDB" id="3254594at2"/>
<keyword evidence="2" id="KW-1185">Reference proteome</keyword>
<organism evidence="1 2">
    <name type="scientific">Actinomyces glycerinitolerans</name>
    <dbReference type="NCBI Taxonomy" id="1892869"/>
    <lineage>
        <taxon>Bacteria</taxon>
        <taxon>Bacillati</taxon>
        <taxon>Actinomycetota</taxon>
        <taxon>Actinomycetes</taxon>
        <taxon>Actinomycetales</taxon>
        <taxon>Actinomycetaceae</taxon>
        <taxon>Actinomyces</taxon>
    </lineage>
</organism>
<proteinExistence type="predicted"/>
<dbReference type="SUPFAM" id="SSF140453">
    <property type="entry name" value="EsxAB dimer-like"/>
    <property type="match status" value="1"/>
</dbReference>
<dbReference type="EMBL" id="FQTT01000013">
    <property type="protein sequence ID" value="SHE26324.1"/>
    <property type="molecule type" value="Genomic_DNA"/>
</dbReference>
<dbReference type="RefSeq" id="WP_073332661.1">
    <property type="nucleotide sequence ID" value="NZ_FQTT01000013.1"/>
</dbReference>
<dbReference type="Proteomes" id="UP000184291">
    <property type="component" value="Unassembled WGS sequence"/>
</dbReference>